<evidence type="ECO:0000313" key="5">
    <source>
        <dbReference type="Proteomes" id="UP000074072"/>
    </source>
</evidence>
<dbReference type="Proteomes" id="UP000074072">
    <property type="component" value="Unassembled WGS sequence"/>
</dbReference>
<dbReference type="SUPFAM" id="SSF47090">
    <property type="entry name" value="PGBD-like"/>
    <property type="match status" value="1"/>
</dbReference>
<evidence type="ECO:0000256" key="1">
    <source>
        <dbReference type="SAM" id="MobiDB-lite"/>
    </source>
</evidence>
<reference evidence="4 5" key="1">
    <citation type="journal article" date="2016" name="Front. Microbiol.">
        <title>Genomic Resource of Rice Seed Associated Bacteria.</title>
        <authorList>
            <person name="Midha S."/>
            <person name="Bansal K."/>
            <person name="Sharma S."/>
            <person name="Kumar N."/>
            <person name="Patil P.P."/>
            <person name="Chaudhry V."/>
            <person name="Patil P.B."/>
        </authorList>
    </citation>
    <scope>NUCLEOTIDE SEQUENCE [LARGE SCALE GENOMIC DNA]</scope>
    <source>
        <strain evidence="4 5">SB4</strain>
    </source>
</reference>
<dbReference type="Gene3D" id="1.10.101.10">
    <property type="entry name" value="PGBD-like superfamily/PGBD"/>
    <property type="match status" value="1"/>
</dbReference>
<dbReference type="InterPro" id="IPR024408">
    <property type="entry name" value="Muramidase"/>
</dbReference>
<dbReference type="OrthoDB" id="1523598at2"/>
<dbReference type="EMBL" id="LDTE01000095">
    <property type="protein sequence ID" value="KTT96945.1"/>
    <property type="molecule type" value="Genomic_DNA"/>
</dbReference>
<comment type="caution">
    <text evidence="4">The sequence shown here is derived from an EMBL/GenBank/DDBJ whole genome shotgun (WGS) entry which is preliminary data.</text>
</comment>
<dbReference type="Pfam" id="PF11860">
    <property type="entry name" value="Muramidase"/>
    <property type="match status" value="1"/>
</dbReference>
<evidence type="ECO:0000313" key="4">
    <source>
        <dbReference type="EMBL" id="KTT96945.1"/>
    </source>
</evidence>
<proteinExistence type="predicted"/>
<sequence length="316" mass="35005">MMIAMPVGARRPNRATDVRTIQSLLNNARHRVAGQELLREDGIFGPRTAAAIKRYQLQVLRLSRPDGVVDPGGPTLRMLTLTGRGDASGRHPRPRTPPRPSPRPADVHPASETGQGAPIALRSNGVDRHGISDASYIDMARRLNCEVAAIRSVVETELAVVKAFDEQGRPRILFERHKFHYHTRGRFDASDPDLSHPKWGGHGKLSAQYPKLERAMRLDRIAALKSASWGAFQILGENHVQAGHATVDSFVTAMKSGIGAQAEAFVSFVLADRRLLAALRQRNWAVFARIYNGPAYRDHDYDGRMRANYQRFANGG</sequence>
<protein>
    <recommendedName>
        <fullName evidence="6">Peptidoglycan-binding protein</fullName>
    </recommendedName>
</protein>
<dbReference type="InterPro" id="IPR002477">
    <property type="entry name" value="Peptidoglycan-bd-like"/>
</dbReference>
<accession>A0A147INX2</accession>
<gene>
    <name evidence="4" type="ORF">SB4_14225</name>
</gene>
<dbReference type="InterPro" id="IPR036365">
    <property type="entry name" value="PGBD-like_sf"/>
</dbReference>
<dbReference type="PATRIC" id="fig|33051.4.peg.3808"/>
<evidence type="ECO:0008006" key="6">
    <source>
        <dbReference type="Google" id="ProtNLM"/>
    </source>
</evidence>
<feature type="domain" description="Peptidoglycan binding-like" evidence="2">
    <location>
        <begin position="15"/>
        <end position="71"/>
    </location>
</feature>
<organism evidence="4 5">
    <name type="scientific">Sphingomonas sanguinis</name>
    <dbReference type="NCBI Taxonomy" id="33051"/>
    <lineage>
        <taxon>Bacteria</taxon>
        <taxon>Pseudomonadati</taxon>
        <taxon>Pseudomonadota</taxon>
        <taxon>Alphaproteobacteria</taxon>
        <taxon>Sphingomonadales</taxon>
        <taxon>Sphingomonadaceae</taxon>
        <taxon>Sphingomonas</taxon>
    </lineage>
</organism>
<dbReference type="AlphaFoldDB" id="A0A147INX2"/>
<feature type="domain" description="N-acetylmuramidase" evidence="3">
    <location>
        <begin position="146"/>
        <end position="312"/>
    </location>
</feature>
<evidence type="ECO:0000259" key="3">
    <source>
        <dbReference type="Pfam" id="PF11860"/>
    </source>
</evidence>
<name>A0A147INX2_9SPHN</name>
<evidence type="ECO:0000259" key="2">
    <source>
        <dbReference type="Pfam" id="PF01471"/>
    </source>
</evidence>
<feature type="region of interest" description="Disordered" evidence="1">
    <location>
        <begin position="71"/>
        <end position="125"/>
    </location>
</feature>
<dbReference type="RefSeq" id="WP_082670183.1">
    <property type="nucleotide sequence ID" value="NZ_LDTE01000095.1"/>
</dbReference>
<dbReference type="Pfam" id="PF01471">
    <property type="entry name" value="PG_binding_1"/>
    <property type="match status" value="1"/>
</dbReference>
<dbReference type="InterPro" id="IPR036366">
    <property type="entry name" value="PGBDSf"/>
</dbReference>